<keyword evidence="2" id="KW-1185">Reference proteome</keyword>
<evidence type="ECO:0000313" key="1">
    <source>
        <dbReference type="EMBL" id="MFC5653618.1"/>
    </source>
</evidence>
<proteinExistence type="predicted"/>
<evidence type="ECO:0000313" key="2">
    <source>
        <dbReference type="Proteomes" id="UP001596047"/>
    </source>
</evidence>
<accession>A0ABW0W7D5</accession>
<dbReference type="EMBL" id="JBHSOW010000130">
    <property type="protein sequence ID" value="MFC5653618.1"/>
    <property type="molecule type" value="Genomic_DNA"/>
</dbReference>
<protein>
    <submittedName>
        <fullName evidence="1">Uncharacterized protein</fullName>
    </submittedName>
</protein>
<gene>
    <name evidence="1" type="ORF">ACFPYJ_31760</name>
</gene>
<dbReference type="Proteomes" id="UP001596047">
    <property type="component" value="Unassembled WGS sequence"/>
</dbReference>
<sequence length="78" mass="8920">MDNPAFQWDIVTYPVFRAFPMLKPKAPDSSFLAISLLSKQKEEPFQVISYLISDEHQLEISKHGSRSPLKRGHPPGIR</sequence>
<dbReference type="RefSeq" id="WP_379192359.1">
    <property type="nucleotide sequence ID" value="NZ_JBHSOW010000130.1"/>
</dbReference>
<name>A0ABW0W7D5_9BACL</name>
<organism evidence="1 2">
    <name type="scientific">Paenibacillus solisilvae</name>
    <dbReference type="NCBI Taxonomy" id="2486751"/>
    <lineage>
        <taxon>Bacteria</taxon>
        <taxon>Bacillati</taxon>
        <taxon>Bacillota</taxon>
        <taxon>Bacilli</taxon>
        <taxon>Bacillales</taxon>
        <taxon>Paenibacillaceae</taxon>
        <taxon>Paenibacillus</taxon>
    </lineage>
</organism>
<reference evidence="2" key="1">
    <citation type="journal article" date="2019" name="Int. J. Syst. Evol. Microbiol.">
        <title>The Global Catalogue of Microorganisms (GCM) 10K type strain sequencing project: providing services to taxonomists for standard genome sequencing and annotation.</title>
        <authorList>
            <consortium name="The Broad Institute Genomics Platform"/>
            <consortium name="The Broad Institute Genome Sequencing Center for Infectious Disease"/>
            <person name="Wu L."/>
            <person name="Ma J."/>
        </authorList>
    </citation>
    <scope>NUCLEOTIDE SEQUENCE [LARGE SCALE GENOMIC DNA]</scope>
    <source>
        <strain evidence="2">CGMCC 1.3240</strain>
    </source>
</reference>
<comment type="caution">
    <text evidence="1">The sequence shown here is derived from an EMBL/GenBank/DDBJ whole genome shotgun (WGS) entry which is preliminary data.</text>
</comment>